<dbReference type="EMBL" id="CAUJNA010003760">
    <property type="protein sequence ID" value="CAJ1409274.1"/>
    <property type="molecule type" value="Genomic_DNA"/>
</dbReference>
<dbReference type="Proteomes" id="UP001178507">
    <property type="component" value="Unassembled WGS sequence"/>
</dbReference>
<accession>A0AA36JPB0</accession>
<gene>
    <name evidence="1" type="ORF">EVOR1521_LOCUS30425</name>
</gene>
<protein>
    <submittedName>
        <fullName evidence="1">Uncharacterized protein</fullName>
    </submittedName>
</protein>
<organism evidence="1 2">
    <name type="scientific">Effrenium voratum</name>
    <dbReference type="NCBI Taxonomy" id="2562239"/>
    <lineage>
        <taxon>Eukaryota</taxon>
        <taxon>Sar</taxon>
        <taxon>Alveolata</taxon>
        <taxon>Dinophyceae</taxon>
        <taxon>Suessiales</taxon>
        <taxon>Symbiodiniaceae</taxon>
        <taxon>Effrenium</taxon>
    </lineage>
</organism>
<keyword evidence="2" id="KW-1185">Reference proteome</keyword>
<sequence length="462" mass="48980">MLPRTVPHFGQSLVMRKTNVVCNNLGGLGPLRGPAELRFRGAGSLAPVAGLGGRNTSLDVVLRVKEGYRPQRPALNGLGGHHFAAAVNVAAGTEAVVQLRLVRTPMRLEAKEEEPIEVSKLFVSIFDAEDPFQGVAPGEVFVKHAEAAYWPNGTMLALEGKVWEVPAGLAPTLLFRSSGGFEATLAAAPSAGNLVGGSWLGRTFFIALRSPDVVQAERMPGVSLRSTSTSLAPSGGAVASGAAASAAAALASAALSKELGLGHMLKLEPSQVRYNNLGGQGPGHLDEPSIMRLEKVAAQNGEDLDLVVQVRGSYQPSAPNGVSHGALLVTVAMDTSVTLLLSFCKWSKERSQEEDVALEHLYLRISDLEDKVPSLSSDGEVIFQGFQAARFPGKEWIKADLLQASDSWAVPAGPAPTAAFKKQRRLEVTLAPRTRGGTDFQGRRFLLHFSSQDVQACEVRLG</sequence>
<evidence type="ECO:0000313" key="2">
    <source>
        <dbReference type="Proteomes" id="UP001178507"/>
    </source>
</evidence>
<dbReference type="AlphaFoldDB" id="A0AA36JPB0"/>
<proteinExistence type="predicted"/>
<reference evidence="1" key="1">
    <citation type="submission" date="2023-08" db="EMBL/GenBank/DDBJ databases">
        <authorList>
            <person name="Chen Y."/>
            <person name="Shah S."/>
            <person name="Dougan E. K."/>
            <person name="Thang M."/>
            <person name="Chan C."/>
        </authorList>
    </citation>
    <scope>NUCLEOTIDE SEQUENCE</scope>
</reference>
<evidence type="ECO:0000313" key="1">
    <source>
        <dbReference type="EMBL" id="CAJ1409274.1"/>
    </source>
</evidence>
<comment type="caution">
    <text evidence="1">The sequence shown here is derived from an EMBL/GenBank/DDBJ whole genome shotgun (WGS) entry which is preliminary data.</text>
</comment>
<name>A0AA36JPB0_9DINO</name>